<evidence type="ECO:0000313" key="6">
    <source>
        <dbReference type="EMBL" id="GIM86890.1"/>
    </source>
</evidence>
<reference evidence="6 9" key="2">
    <citation type="submission" date="2021-03" db="EMBL/GenBank/DDBJ databases">
        <title>Whole genome shotgun sequence of Salinispora arenicola NBRC 105043.</title>
        <authorList>
            <person name="Komaki H."/>
            <person name="Tamura T."/>
        </authorList>
    </citation>
    <scope>NUCLEOTIDE SEQUENCE [LARGE SCALE GENOMIC DNA]</scope>
    <source>
        <strain evidence="6 9">NBRC 105043</strain>
    </source>
</reference>
<dbReference type="Proteomes" id="UP000677457">
    <property type="component" value="Unassembled WGS sequence"/>
</dbReference>
<keyword evidence="2" id="KW-0285">Flavoprotein</keyword>
<dbReference type="Gene3D" id="1.20.140.10">
    <property type="entry name" value="Butyryl-CoA Dehydrogenase, subunit A, domain 3"/>
    <property type="match status" value="1"/>
</dbReference>
<feature type="domain" description="Acyl-CoA dehydrogenase/oxidase C-terminal" evidence="5">
    <location>
        <begin position="204"/>
        <end position="327"/>
    </location>
</feature>
<dbReference type="InterPro" id="IPR009075">
    <property type="entry name" value="AcylCo_DH/oxidase_C"/>
</dbReference>
<reference evidence="7 8" key="1">
    <citation type="submission" date="2019-06" db="EMBL/GenBank/DDBJ databases">
        <title>Sequencing the genomes of 1000 actinobacteria strains.</title>
        <authorList>
            <person name="Klenk H.-P."/>
        </authorList>
    </citation>
    <scope>NUCLEOTIDE SEQUENCE [LARGE SCALE GENOMIC DNA]</scope>
    <source>
        <strain evidence="7 8">DSM 44819</strain>
    </source>
</reference>
<dbReference type="InterPro" id="IPR036250">
    <property type="entry name" value="AcylCo_DH-like_C"/>
</dbReference>
<dbReference type="PANTHER" id="PTHR43884">
    <property type="entry name" value="ACYL-COA DEHYDROGENASE"/>
    <property type="match status" value="1"/>
</dbReference>
<dbReference type="EMBL" id="VFOL01000001">
    <property type="protein sequence ID" value="TQL39071.1"/>
    <property type="molecule type" value="Genomic_DNA"/>
</dbReference>
<name>A0A542XT99_SALAC</name>
<comment type="caution">
    <text evidence="7">The sequence shown here is derived from an EMBL/GenBank/DDBJ whole genome shotgun (WGS) entry which is preliminary data.</text>
</comment>
<evidence type="ECO:0000256" key="3">
    <source>
        <dbReference type="ARBA" id="ARBA00022827"/>
    </source>
</evidence>
<protein>
    <submittedName>
        <fullName evidence="6 7">Acyl-CoA dehydrogenase</fullName>
    </submittedName>
</protein>
<dbReference type="InterPro" id="IPR009100">
    <property type="entry name" value="AcylCoA_DH/oxidase_NM_dom_sf"/>
</dbReference>
<organism evidence="7 8">
    <name type="scientific">Salinispora arenicola</name>
    <dbReference type="NCBI Taxonomy" id="168697"/>
    <lineage>
        <taxon>Bacteria</taxon>
        <taxon>Bacillati</taxon>
        <taxon>Actinomycetota</taxon>
        <taxon>Actinomycetes</taxon>
        <taxon>Micromonosporales</taxon>
        <taxon>Micromonosporaceae</taxon>
        <taxon>Salinispora</taxon>
    </lineage>
</organism>
<evidence type="ECO:0000313" key="8">
    <source>
        <dbReference type="Proteomes" id="UP000315983"/>
    </source>
</evidence>
<dbReference type="Gene3D" id="2.40.110.10">
    <property type="entry name" value="Butyryl-CoA Dehydrogenase, subunit A, domain 2"/>
    <property type="match status" value="1"/>
</dbReference>
<evidence type="ECO:0000313" key="7">
    <source>
        <dbReference type="EMBL" id="TQL39071.1"/>
    </source>
</evidence>
<accession>A0A542XT99</accession>
<evidence type="ECO:0000313" key="9">
    <source>
        <dbReference type="Proteomes" id="UP000677457"/>
    </source>
</evidence>
<keyword evidence="9" id="KW-1185">Reference proteome</keyword>
<dbReference type="GeneID" id="93773446"/>
<dbReference type="EMBL" id="BOQM01000028">
    <property type="protein sequence ID" value="GIM86890.1"/>
    <property type="molecule type" value="Genomic_DNA"/>
</dbReference>
<dbReference type="Proteomes" id="UP000315983">
    <property type="component" value="Unassembled WGS sequence"/>
</dbReference>
<dbReference type="GO" id="GO:0003995">
    <property type="term" value="F:acyl-CoA dehydrogenase activity"/>
    <property type="evidence" value="ECO:0007669"/>
    <property type="project" value="TreeGrafter"/>
</dbReference>
<dbReference type="AlphaFoldDB" id="A0A542XT99"/>
<evidence type="ECO:0000256" key="1">
    <source>
        <dbReference type="ARBA" id="ARBA00009347"/>
    </source>
</evidence>
<dbReference type="Pfam" id="PF00441">
    <property type="entry name" value="Acyl-CoA_dh_1"/>
    <property type="match status" value="1"/>
</dbReference>
<dbReference type="SUPFAM" id="SSF56645">
    <property type="entry name" value="Acyl-CoA dehydrogenase NM domain-like"/>
    <property type="match status" value="1"/>
</dbReference>
<evidence type="ECO:0000256" key="2">
    <source>
        <dbReference type="ARBA" id="ARBA00022630"/>
    </source>
</evidence>
<keyword evidence="3" id="KW-0274">FAD</keyword>
<dbReference type="RefSeq" id="WP_019030542.1">
    <property type="nucleotide sequence ID" value="NZ_BOQM01000028.1"/>
</dbReference>
<keyword evidence="4" id="KW-0560">Oxidoreductase</keyword>
<evidence type="ECO:0000256" key="4">
    <source>
        <dbReference type="ARBA" id="ARBA00023002"/>
    </source>
</evidence>
<proteinExistence type="inferred from homology"/>
<dbReference type="PANTHER" id="PTHR43884:SF20">
    <property type="entry name" value="ACYL-COA DEHYDROGENASE FADE28"/>
    <property type="match status" value="1"/>
</dbReference>
<evidence type="ECO:0000259" key="5">
    <source>
        <dbReference type="Pfam" id="PF00441"/>
    </source>
</evidence>
<dbReference type="SUPFAM" id="SSF47203">
    <property type="entry name" value="Acyl-CoA dehydrogenase C-terminal domain-like"/>
    <property type="match status" value="1"/>
</dbReference>
<comment type="similarity">
    <text evidence="1">Belongs to the acyl-CoA dehydrogenase family.</text>
</comment>
<sequence length="357" mass="37651">MNFASTAVQDELAEAALHYLTDRYPPARVAEFAEHGAHDVDAWPELVRQGWLDGDLGLVELALLAQANGTALHPVAWWSTMGAALPAYRAAGLEPPGTVSYGDGSSSCRARHDGATWRLDGHLRQVVDAGYAVELVVAATDGYGPALFTVRTDDPGVTLSAHDGLDPLRRSATVQLAGATGRLLLTGPAADAARVAGQRRAVVLACAEAVGVGQRALAMAIEHAQARVQFDRPIGSFQAVAHRLADSYADLELARSLVYRAAVAVADAEADGASGPTESVDDALACAEVSCPAAAVAACESAVQVFGGIGVTWEFPLHWWYRRALWLQSFHRARTDALATVADALLADSVTHRTTDR</sequence>
<dbReference type="InterPro" id="IPR046373">
    <property type="entry name" value="Acyl-CoA_Oxase/DH_mid-dom_sf"/>
</dbReference>
<gene>
    <name evidence="7" type="ORF">FB564_4293</name>
    <name evidence="6" type="ORF">Sar04_36260</name>
</gene>